<reference evidence="3 4" key="1">
    <citation type="submission" date="2018-02" db="EMBL/GenBank/DDBJ databases">
        <title>Draft genome of wild Prunus yedoensis var. nudiflora.</title>
        <authorList>
            <person name="Baek S."/>
            <person name="Kim J.-H."/>
            <person name="Choi K."/>
            <person name="Kim G.-B."/>
            <person name="Cho A."/>
            <person name="Jang H."/>
            <person name="Shin C.-H."/>
            <person name="Yu H.-J."/>
            <person name="Mun J.-H."/>
        </authorList>
    </citation>
    <scope>NUCLEOTIDE SEQUENCE [LARGE SCALE GENOMIC DNA]</scope>
    <source>
        <strain evidence="4">cv. Jeju island</strain>
        <tissue evidence="3">Leaf</tissue>
    </source>
</reference>
<organism evidence="3 4">
    <name type="scientific">Prunus yedoensis var. nudiflora</name>
    <dbReference type="NCBI Taxonomy" id="2094558"/>
    <lineage>
        <taxon>Eukaryota</taxon>
        <taxon>Viridiplantae</taxon>
        <taxon>Streptophyta</taxon>
        <taxon>Embryophyta</taxon>
        <taxon>Tracheophyta</taxon>
        <taxon>Spermatophyta</taxon>
        <taxon>Magnoliopsida</taxon>
        <taxon>eudicotyledons</taxon>
        <taxon>Gunneridae</taxon>
        <taxon>Pentapetalae</taxon>
        <taxon>rosids</taxon>
        <taxon>fabids</taxon>
        <taxon>Rosales</taxon>
        <taxon>Rosaceae</taxon>
        <taxon>Amygdaloideae</taxon>
        <taxon>Amygdaleae</taxon>
        <taxon>Prunus</taxon>
    </lineage>
</organism>
<dbReference type="OrthoDB" id="428854at2759"/>
<accession>A0A314Z8X6</accession>
<dbReference type="EMBL" id="PJQY01000257">
    <property type="protein sequence ID" value="PQQ14507.1"/>
    <property type="molecule type" value="Genomic_DNA"/>
</dbReference>
<dbReference type="PANTHER" id="PTHR45884">
    <property type="entry name" value="N-ACETYLTRANSFERASE ECO"/>
    <property type="match status" value="1"/>
</dbReference>
<dbReference type="GO" id="GO:0000785">
    <property type="term" value="C:chromatin"/>
    <property type="evidence" value="ECO:0007669"/>
    <property type="project" value="TreeGrafter"/>
</dbReference>
<dbReference type="GO" id="GO:0061733">
    <property type="term" value="F:protein-lysine-acetyltransferase activity"/>
    <property type="evidence" value="ECO:0007669"/>
    <property type="project" value="TreeGrafter"/>
</dbReference>
<dbReference type="Pfam" id="PF13878">
    <property type="entry name" value="zf-C2H2_3"/>
    <property type="match status" value="1"/>
</dbReference>
<dbReference type="STRING" id="2094558.A0A314Z8X6"/>
<name>A0A314Z8X6_PRUYE</name>
<dbReference type="InterPro" id="IPR028005">
    <property type="entry name" value="AcTrfase_ESCO_Znf_dom"/>
</dbReference>
<dbReference type="GO" id="GO:0005634">
    <property type="term" value="C:nucleus"/>
    <property type="evidence" value="ECO:0007669"/>
    <property type="project" value="TreeGrafter"/>
</dbReference>
<evidence type="ECO:0000256" key="1">
    <source>
        <dbReference type="SAM" id="MobiDB-lite"/>
    </source>
</evidence>
<comment type="caution">
    <text evidence="3">The sequence shown here is derived from an EMBL/GenBank/DDBJ whole genome shotgun (WGS) entry which is preliminary data.</text>
</comment>
<proteinExistence type="predicted"/>
<evidence type="ECO:0000313" key="4">
    <source>
        <dbReference type="Proteomes" id="UP000250321"/>
    </source>
</evidence>
<keyword evidence="4" id="KW-1185">Reference proteome</keyword>
<feature type="compositionally biased region" description="Polar residues" evidence="1">
    <location>
        <begin position="42"/>
        <end position="55"/>
    </location>
</feature>
<evidence type="ECO:0000259" key="2">
    <source>
        <dbReference type="Pfam" id="PF13878"/>
    </source>
</evidence>
<gene>
    <name evidence="3" type="ORF">Pyn_33773</name>
</gene>
<protein>
    <submittedName>
        <fullName evidence="3">Protein CHROMOSOME TRANSMISSION FIDELITY 7</fullName>
    </submittedName>
</protein>
<feature type="domain" description="N-acetyltransferase ESCO zinc-finger" evidence="2">
    <location>
        <begin position="68"/>
        <end position="106"/>
    </location>
</feature>
<sequence>MSVLVNVSDSASHQKFPSLLDTHRQGESYKGSVNQLAERPISDNNSGNPKSSTLGRTVVKNKKRSYAQFYLEFGQSDFNLHTCSTCGLKYTAGDEEDEKAHKAFHKDYTRGVQFKGWCNERVVHTPSIEGGRIVLLLDCDPPAQRNKVYLFISSQRIFGCLVAEPIKEAHKVLSCTVNRSYDGKVSAWDLSLNTLNWHSLNQRQLEGLWHPIILVVDIL</sequence>
<dbReference type="PANTHER" id="PTHR45884:SF2">
    <property type="entry name" value="N-ACETYLTRANSFERASE ECO"/>
    <property type="match status" value="1"/>
</dbReference>
<feature type="region of interest" description="Disordered" evidence="1">
    <location>
        <begin position="38"/>
        <end position="57"/>
    </location>
</feature>
<evidence type="ECO:0000313" key="3">
    <source>
        <dbReference type="EMBL" id="PQQ14507.1"/>
    </source>
</evidence>
<dbReference type="Proteomes" id="UP000250321">
    <property type="component" value="Unassembled WGS sequence"/>
</dbReference>
<dbReference type="GO" id="GO:0007064">
    <property type="term" value="P:mitotic sister chromatid cohesion"/>
    <property type="evidence" value="ECO:0007669"/>
    <property type="project" value="TreeGrafter"/>
</dbReference>
<dbReference type="AlphaFoldDB" id="A0A314Z8X6"/>